<dbReference type="Pfam" id="PF05136">
    <property type="entry name" value="Phage_portal_2"/>
    <property type="match status" value="1"/>
</dbReference>
<dbReference type="NCBIfam" id="TIGR01539">
    <property type="entry name" value="portal_lambda"/>
    <property type="match status" value="1"/>
</dbReference>
<feature type="compositionally biased region" description="Basic and acidic residues" evidence="1">
    <location>
        <begin position="478"/>
        <end position="496"/>
    </location>
</feature>
<protein>
    <submittedName>
        <fullName evidence="2">Phage portal protein</fullName>
    </submittedName>
</protein>
<dbReference type="InterPro" id="IPR006429">
    <property type="entry name" value="Phage_lambda_portal"/>
</dbReference>
<dbReference type="RefSeq" id="WP_136895818.1">
    <property type="nucleotide sequence ID" value="NZ_CP055315.1"/>
</dbReference>
<proteinExistence type="predicted"/>
<accession>A0ABD7AKH1</accession>
<dbReference type="EMBL" id="CP055315">
    <property type="protein sequence ID" value="QLO53207.1"/>
    <property type="molecule type" value="Genomic_DNA"/>
</dbReference>
<gene>
    <name evidence="2" type="ORF">HV234_17530</name>
</gene>
<dbReference type="AlphaFoldDB" id="A0ABD7AKH1"/>
<evidence type="ECO:0000313" key="2">
    <source>
        <dbReference type="EMBL" id="QLO53207.1"/>
    </source>
</evidence>
<evidence type="ECO:0000256" key="1">
    <source>
        <dbReference type="SAM" id="MobiDB-lite"/>
    </source>
</evidence>
<name>A0ABD7AKH1_9ENTR</name>
<reference evidence="3" key="1">
    <citation type="submission" date="2020-06" db="EMBL/GenBank/DDBJ databases">
        <title>REHAB project genomes.</title>
        <authorList>
            <person name="Shaw L.P."/>
        </authorList>
    </citation>
    <scope>NUCLEOTIDE SEQUENCE [LARGE SCALE GENOMIC DNA]</scope>
    <source>
        <strain evidence="3">RHBSTW-00555</strain>
    </source>
</reference>
<organism evidence="2 3">
    <name type="scientific">Klebsiella grimontii</name>
    <dbReference type="NCBI Taxonomy" id="2058152"/>
    <lineage>
        <taxon>Bacteria</taxon>
        <taxon>Pseudomonadati</taxon>
        <taxon>Pseudomonadota</taxon>
        <taxon>Gammaproteobacteria</taxon>
        <taxon>Enterobacterales</taxon>
        <taxon>Enterobacteriaceae</taxon>
        <taxon>Klebsiella/Raoultella group</taxon>
        <taxon>Klebsiella</taxon>
    </lineage>
</organism>
<dbReference type="Proteomes" id="UP000510937">
    <property type="component" value="Chromosome"/>
</dbReference>
<feature type="region of interest" description="Disordered" evidence="1">
    <location>
        <begin position="478"/>
        <end position="505"/>
    </location>
</feature>
<sequence length="505" mass="56793">MWFKKKQEVPVKVPETIKRVKEPLMRNNPMKRSIQSTLSLGNNSPIISFGFSGGNQAGNINAIINKTLPVSVAVSRQLALENGIVKKYISTNTAGVTGAEGLYIRPCVHVSDDDKENQDINHLLEREFYKWAENPDAFSRAGDMDISTFTRLVERTRAIDGDCFIRIHKDKNVLPRLEIIDSMRLGVYNNQYFDNGNFISNGIEYDGSTYKPIAYWITRYNPITYTYDLGNRERVPAEQIFHLYQLDYPTQQRGIPDVHAGTEELKELEEFMTAAITCRKVAASAMAFITNPDSDDVDLITEDQGASYYDQDYLNPAAIVELQAGQDIKTVNPNQSTDGISEFVDNQLMMIAMGLDITKQALTSDTSNASFSAAKLTDKLQQSTFKTRTNALIVSVLKPLYIEWLKAAMINNPELSNLSFSDFDKLTHAQYVQTKAISLDPYKDLQTEVLAIDSGLKSRQMVISEMGYDPAIVMEEIEKEKNMDKEQNLDGTKPESEEGDQPSTD</sequence>
<evidence type="ECO:0000313" key="3">
    <source>
        <dbReference type="Proteomes" id="UP000510937"/>
    </source>
</evidence>